<dbReference type="AlphaFoldDB" id="A0AAE1P0T9"/>
<feature type="region of interest" description="Disordered" evidence="2">
    <location>
        <begin position="147"/>
        <end position="167"/>
    </location>
</feature>
<feature type="compositionally biased region" description="Polar residues" evidence="2">
    <location>
        <begin position="154"/>
        <end position="166"/>
    </location>
</feature>
<proteinExistence type="predicted"/>
<dbReference type="SUPFAM" id="SSF52266">
    <property type="entry name" value="SGNH hydrolase"/>
    <property type="match status" value="1"/>
</dbReference>
<feature type="compositionally biased region" description="Polar residues" evidence="2">
    <location>
        <begin position="496"/>
        <end position="511"/>
    </location>
</feature>
<evidence type="ECO:0000256" key="2">
    <source>
        <dbReference type="SAM" id="MobiDB-lite"/>
    </source>
</evidence>
<feature type="compositionally biased region" description="Pro residues" evidence="2">
    <location>
        <begin position="556"/>
        <end position="567"/>
    </location>
</feature>
<sequence>MILQSTSNHTIDTTQSVSVSPAELPVSPHTENTHPSLEPEVTHPPALSAALNEVPNPFITSDVFTIPEDAHPSDMQEAANSSSIPGEASALVTHDVGNYSSVGDTQLSDVQVITPTPTSASTSQSLPSSLTTSCDDLWLTPLTLGEQRLDPTQPGATQRTYAQPSEASLARPLLPNTRLSVPPLGYERFVSAPTIPGVSVMDEETKAKICKMEKSMENILSKLETKDLEMELLATEVKTAYATIELLQKRVNELELKNKEENIKPDSLPPNNCLLLGDSNTQHVLRSDLGNNCTVRSINMSTFVKLRNWVTHNLTRLPSTCVINCGLYDLLDDLTPEVILDNVGSLISDLKEKYSNMKIYVCTIAPAPVSRENICKIDNYNEHLARWADVNGVTLVNTSPMFKLSTGDIDELCFNTEKDTTPLILNRLGVIRLLDAIDKQCPEFQLCSDWKGLKRKTPVFADYNSNRYLQFKKKNDTQQSHSRQYNTSYPLPLLTTDLSNTAPQPHYTQPSPIYPPLPNQQRGEQAQYLPHPTQSPPSRTERHPQPPPRASHNPQYPSPPISHPPPKTYASVTSTPTDVSHRNWYTPPQPSVSHLGSPQYEANDRNELQKQLQVDHDNSSLRERYIAAKNRVKRLIKDTTADHYRDRLKECKGNTSATWKVIKEIIPTHKKTHHAYNFSNPCDKAEEFNNFFSKVGESTFKRSQEELKIEGEFVVDSPHPDIDINTVFRPQPVDINTVILVVKDLNTTTSVGSDSIGLRFFRDALCVILPFLTCIINTSMVTDCKQKRPIP</sequence>
<evidence type="ECO:0000256" key="1">
    <source>
        <dbReference type="SAM" id="Coils"/>
    </source>
</evidence>
<dbReference type="Proteomes" id="UP001292094">
    <property type="component" value="Unassembled WGS sequence"/>
</dbReference>
<gene>
    <name evidence="3" type="ORF">Pmani_029048</name>
</gene>
<feature type="compositionally biased region" description="Polar residues" evidence="2">
    <location>
        <begin position="477"/>
        <end position="489"/>
    </location>
</feature>
<dbReference type="EMBL" id="JAWZYT010003392">
    <property type="protein sequence ID" value="KAK4298597.1"/>
    <property type="molecule type" value="Genomic_DNA"/>
</dbReference>
<dbReference type="InterPro" id="IPR036514">
    <property type="entry name" value="SGNH_hydro_sf"/>
</dbReference>
<evidence type="ECO:0000313" key="4">
    <source>
        <dbReference type="Proteomes" id="UP001292094"/>
    </source>
</evidence>
<evidence type="ECO:0000313" key="3">
    <source>
        <dbReference type="EMBL" id="KAK4298597.1"/>
    </source>
</evidence>
<comment type="caution">
    <text evidence="3">The sequence shown here is derived from an EMBL/GenBank/DDBJ whole genome shotgun (WGS) entry which is preliminary data.</text>
</comment>
<accession>A0AAE1P0T9</accession>
<feature type="coiled-coil region" evidence="1">
    <location>
        <begin position="237"/>
        <end position="264"/>
    </location>
</feature>
<keyword evidence="1" id="KW-0175">Coiled coil</keyword>
<dbReference type="Gene3D" id="3.40.50.1110">
    <property type="entry name" value="SGNH hydrolase"/>
    <property type="match status" value="1"/>
</dbReference>
<organism evidence="3 4">
    <name type="scientific">Petrolisthes manimaculis</name>
    <dbReference type="NCBI Taxonomy" id="1843537"/>
    <lineage>
        <taxon>Eukaryota</taxon>
        <taxon>Metazoa</taxon>
        <taxon>Ecdysozoa</taxon>
        <taxon>Arthropoda</taxon>
        <taxon>Crustacea</taxon>
        <taxon>Multicrustacea</taxon>
        <taxon>Malacostraca</taxon>
        <taxon>Eumalacostraca</taxon>
        <taxon>Eucarida</taxon>
        <taxon>Decapoda</taxon>
        <taxon>Pleocyemata</taxon>
        <taxon>Anomura</taxon>
        <taxon>Galatheoidea</taxon>
        <taxon>Porcellanidae</taxon>
        <taxon>Petrolisthes</taxon>
    </lineage>
</organism>
<reference evidence="3" key="1">
    <citation type="submission" date="2023-11" db="EMBL/GenBank/DDBJ databases">
        <title>Genome assemblies of two species of porcelain crab, Petrolisthes cinctipes and Petrolisthes manimaculis (Anomura: Porcellanidae).</title>
        <authorList>
            <person name="Angst P."/>
        </authorList>
    </citation>
    <scope>NUCLEOTIDE SEQUENCE</scope>
    <source>
        <strain evidence="3">PB745_02</strain>
        <tissue evidence="3">Gill</tissue>
    </source>
</reference>
<feature type="region of interest" description="Disordered" evidence="2">
    <location>
        <begin position="472"/>
        <end position="599"/>
    </location>
</feature>
<protein>
    <submittedName>
        <fullName evidence="3">Uncharacterized protein</fullName>
    </submittedName>
</protein>
<feature type="region of interest" description="Disordered" evidence="2">
    <location>
        <begin position="1"/>
        <end position="43"/>
    </location>
</feature>
<feature type="compositionally biased region" description="Polar residues" evidence="2">
    <location>
        <begin position="1"/>
        <end position="19"/>
    </location>
</feature>
<name>A0AAE1P0T9_9EUCA</name>
<keyword evidence="4" id="KW-1185">Reference proteome</keyword>